<evidence type="ECO:0000313" key="1">
    <source>
        <dbReference type="EMBL" id="CAD9702540.1"/>
    </source>
</evidence>
<gene>
    <name evidence="1" type="ORF">QSP1433_LOCUS14952</name>
</gene>
<name>A0A7S2SKD5_9STRA</name>
<sequence>MTEISKISGRSKATIENLDATEALLLKVIDKTQITAQSILDTRLGQTVNEDLLVNNGDELLKTLEEIHDRISKEIPNLVYYIPFERSSYGEKKDNDIARQKIMFANKYLSETLKLVNDTAMTDGPE</sequence>
<reference evidence="1" key="1">
    <citation type="submission" date="2021-01" db="EMBL/GenBank/DDBJ databases">
        <authorList>
            <person name="Corre E."/>
            <person name="Pelletier E."/>
            <person name="Niang G."/>
            <person name="Scheremetjew M."/>
            <person name="Finn R."/>
            <person name="Kale V."/>
            <person name="Holt S."/>
            <person name="Cochrane G."/>
            <person name="Meng A."/>
            <person name="Brown T."/>
            <person name="Cohen L."/>
        </authorList>
    </citation>
    <scope>NUCLEOTIDE SEQUENCE</scope>
    <source>
        <strain evidence="1">NY070348D</strain>
    </source>
</reference>
<accession>A0A7S2SKD5</accession>
<dbReference type="AlphaFoldDB" id="A0A7S2SKD5"/>
<organism evidence="1">
    <name type="scientific">Mucochytrium quahogii</name>
    <dbReference type="NCBI Taxonomy" id="96639"/>
    <lineage>
        <taxon>Eukaryota</taxon>
        <taxon>Sar</taxon>
        <taxon>Stramenopiles</taxon>
        <taxon>Bigyra</taxon>
        <taxon>Labyrinthulomycetes</taxon>
        <taxon>Thraustochytrida</taxon>
        <taxon>Thraustochytriidae</taxon>
        <taxon>Mucochytrium</taxon>
    </lineage>
</organism>
<protein>
    <submittedName>
        <fullName evidence="1">Uncharacterized protein</fullName>
    </submittedName>
</protein>
<dbReference type="EMBL" id="HBHK01023773">
    <property type="protein sequence ID" value="CAD9702540.1"/>
    <property type="molecule type" value="Transcribed_RNA"/>
</dbReference>
<proteinExistence type="predicted"/>